<proteinExistence type="predicted"/>
<dbReference type="AlphaFoldDB" id="A0A9P4P0V5"/>
<name>A0A9P4P0V5_9PEZI</name>
<dbReference type="EMBL" id="MU007013">
    <property type="protein sequence ID" value="KAF2435361.1"/>
    <property type="molecule type" value="Genomic_DNA"/>
</dbReference>
<gene>
    <name evidence="2" type="ORF">EJ08DRAFT_692614</name>
</gene>
<evidence type="ECO:0000313" key="2">
    <source>
        <dbReference type="EMBL" id="KAF2435361.1"/>
    </source>
</evidence>
<feature type="chain" id="PRO_5040147451" evidence="1">
    <location>
        <begin position="27"/>
        <end position="137"/>
    </location>
</feature>
<evidence type="ECO:0000313" key="3">
    <source>
        <dbReference type="Proteomes" id="UP000800235"/>
    </source>
</evidence>
<dbReference type="OrthoDB" id="5404773at2759"/>
<organism evidence="2 3">
    <name type="scientific">Tothia fuscella</name>
    <dbReference type="NCBI Taxonomy" id="1048955"/>
    <lineage>
        <taxon>Eukaryota</taxon>
        <taxon>Fungi</taxon>
        <taxon>Dikarya</taxon>
        <taxon>Ascomycota</taxon>
        <taxon>Pezizomycotina</taxon>
        <taxon>Dothideomycetes</taxon>
        <taxon>Pleosporomycetidae</taxon>
        <taxon>Venturiales</taxon>
        <taxon>Cylindrosympodiaceae</taxon>
        <taxon>Tothia</taxon>
    </lineage>
</organism>
<feature type="signal peptide" evidence="1">
    <location>
        <begin position="1"/>
        <end position="26"/>
    </location>
</feature>
<dbReference type="Proteomes" id="UP000800235">
    <property type="component" value="Unassembled WGS sequence"/>
</dbReference>
<reference evidence="2" key="1">
    <citation type="journal article" date="2020" name="Stud. Mycol.">
        <title>101 Dothideomycetes genomes: a test case for predicting lifestyles and emergence of pathogens.</title>
        <authorList>
            <person name="Haridas S."/>
            <person name="Albert R."/>
            <person name="Binder M."/>
            <person name="Bloem J."/>
            <person name="Labutti K."/>
            <person name="Salamov A."/>
            <person name="Andreopoulos B."/>
            <person name="Baker S."/>
            <person name="Barry K."/>
            <person name="Bills G."/>
            <person name="Bluhm B."/>
            <person name="Cannon C."/>
            <person name="Castanera R."/>
            <person name="Culley D."/>
            <person name="Daum C."/>
            <person name="Ezra D."/>
            <person name="Gonzalez J."/>
            <person name="Henrissat B."/>
            <person name="Kuo A."/>
            <person name="Liang C."/>
            <person name="Lipzen A."/>
            <person name="Lutzoni F."/>
            <person name="Magnuson J."/>
            <person name="Mondo S."/>
            <person name="Nolan M."/>
            <person name="Ohm R."/>
            <person name="Pangilinan J."/>
            <person name="Park H.-J."/>
            <person name="Ramirez L."/>
            <person name="Alfaro M."/>
            <person name="Sun H."/>
            <person name="Tritt A."/>
            <person name="Yoshinaga Y."/>
            <person name="Zwiers L.-H."/>
            <person name="Turgeon B."/>
            <person name="Goodwin S."/>
            <person name="Spatafora J."/>
            <person name="Crous P."/>
            <person name="Grigoriev I."/>
        </authorList>
    </citation>
    <scope>NUCLEOTIDE SEQUENCE</scope>
    <source>
        <strain evidence="2">CBS 130266</strain>
    </source>
</reference>
<keyword evidence="3" id="KW-1185">Reference proteome</keyword>
<keyword evidence="1" id="KW-0732">Signal</keyword>
<protein>
    <submittedName>
        <fullName evidence="2">Uncharacterized protein</fullName>
    </submittedName>
</protein>
<sequence length="137" mass="15627">MKTFHQYLPLLALAILLTLLTTPISSYPSSKANEYTTEDCTPSDHPSFPHHKYNLGEVTMDDSTKSVYLAGKSEWKYYLPFFRAYYVERPWRGHCKKRANGKGCIGQAAIMVLPNRCFRLDSVSRDICPNGRIECVS</sequence>
<comment type="caution">
    <text evidence="2">The sequence shown here is derived from an EMBL/GenBank/DDBJ whole genome shotgun (WGS) entry which is preliminary data.</text>
</comment>
<accession>A0A9P4P0V5</accession>
<evidence type="ECO:0000256" key="1">
    <source>
        <dbReference type="SAM" id="SignalP"/>
    </source>
</evidence>